<evidence type="ECO:0000313" key="8">
    <source>
        <dbReference type="EMBL" id="CAH0372495.1"/>
    </source>
</evidence>
<evidence type="ECO:0000256" key="5">
    <source>
        <dbReference type="SAM" id="MobiDB-lite"/>
    </source>
</evidence>
<comment type="caution">
    <text evidence="8">The sequence shown here is derived from an EMBL/GenBank/DDBJ whole genome shotgun (WGS) entry which is preliminary data.</text>
</comment>
<dbReference type="InterPro" id="IPR037359">
    <property type="entry name" value="NST/OST"/>
</dbReference>
<dbReference type="Pfam" id="PF00685">
    <property type="entry name" value="Sulfotransfer_1"/>
    <property type="match status" value="1"/>
</dbReference>
<dbReference type="PANTHER" id="PTHR10605">
    <property type="entry name" value="HEPARAN SULFATE SULFOTRANSFERASE"/>
    <property type="match status" value="1"/>
</dbReference>
<evidence type="ECO:0000256" key="2">
    <source>
        <dbReference type="ARBA" id="ARBA00023180"/>
    </source>
</evidence>
<feature type="chain" id="PRO_5035306009" description="Sulfotransferase domain-containing protein" evidence="6">
    <location>
        <begin position="20"/>
        <end position="390"/>
    </location>
</feature>
<dbReference type="SUPFAM" id="SSF52540">
    <property type="entry name" value="P-loop containing nucleoside triphosphate hydrolases"/>
    <property type="match status" value="1"/>
</dbReference>
<feature type="signal peptide" evidence="6">
    <location>
        <begin position="1"/>
        <end position="19"/>
    </location>
</feature>
<keyword evidence="9" id="KW-1185">Reference proteome</keyword>
<evidence type="ECO:0000256" key="1">
    <source>
        <dbReference type="ARBA" id="ARBA00022679"/>
    </source>
</evidence>
<feature type="domain" description="Sulfotransferase" evidence="7">
    <location>
        <begin position="53"/>
        <end position="289"/>
    </location>
</feature>
<keyword evidence="6" id="KW-0732">Signal</keyword>
<evidence type="ECO:0000313" key="9">
    <source>
        <dbReference type="Proteomes" id="UP000789595"/>
    </source>
</evidence>
<gene>
    <name evidence="8" type="ORF">PECAL_3P24950</name>
</gene>
<accession>A0A8J2WL58</accession>
<dbReference type="OrthoDB" id="6129517at2759"/>
<proteinExistence type="predicted"/>
<feature type="binding site" evidence="4">
    <location>
        <position position="156"/>
    </location>
    <ligand>
        <name>3'-phosphoadenylyl sulfate</name>
        <dbReference type="ChEBI" id="CHEBI:58339"/>
    </ligand>
</feature>
<dbReference type="AlphaFoldDB" id="A0A8J2WL58"/>
<evidence type="ECO:0000256" key="3">
    <source>
        <dbReference type="PIRSR" id="PIRSR637359-1"/>
    </source>
</evidence>
<feature type="active site" description="For sulfotransferase activity" evidence="3">
    <location>
        <position position="62"/>
    </location>
</feature>
<feature type="region of interest" description="Disordered" evidence="5">
    <location>
        <begin position="358"/>
        <end position="390"/>
    </location>
</feature>
<feature type="binding site" evidence="4">
    <location>
        <position position="164"/>
    </location>
    <ligand>
        <name>3'-phosphoadenylyl sulfate</name>
        <dbReference type="ChEBI" id="CHEBI:58339"/>
    </ligand>
</feature>
<dbReference type="Gene3D" id="3.40.50.300">
    <property type="entry name" value="P-loop containing nucleotide triphosphate hydrolases"/>
    <property type="match status" value="1"/>
</dbReference>
<organism evidence="8 9">
    <name type="scientific">Pelagomonas calceolata</name>
    <dbReference type="NCBI Taxonomy" id="35677"/>
    <lineage>
        <taxon>Eukaryota</taxon>
        <taxon>Sar</taxon>
        <taxon>Stramenopiles</taxon>
        <taxon>Ochrophyta</taxon>
        <taxon>Pelagophyceae</taxon>
        <taxon>Pelagomonadales</taxon>
        <taxon>Pelagomonadaceae</taxon>
        <taxon>Pelagomonas</taxon>
    </lineage>
</organism>
<name>A0A8J2WL58_9STRA</name>
<dbReference type="InterPro" id="IPR000863">
    <property type="entry name" value="Sulfotransferase_dom"/>
</dbReference>
<sequence>MRGAMAILLPLLLPLRLGASPGGTFLAPSNQTSQLYVGCSRTTIAHHLHVRLPDFVVIGVQKGGTTSVIQDLNAAQPQVACMAWGELHFFDRNEFSNISITAHDVEAYAQRLSSKTRCQQSTVALAEKTPAYYYSPHAPLRLCEALGSPRLVIFLRDPTSRAYSSFYEGGDVTHLGRNANGFHRLVEIEVAIIRGCPDSAQPSGDPAIDHERSAHFRECCSALVGSSFGQGSWLGCSCDLSDFHCSIYGDKRAAQVRMGLYIWHLRRIYRYHRASNVLLVRAEDFFVHGADTLKEMLAWATPNRANTIYHVQIPTEHAGSKTTLHEHMLPVTERLLREFYAPFNADLEELVGRKMHWPVPPPAPPPAPPPPVPPATPPLAPLPPVPKGHS</sequence>
<reference evidence="8" key="1">
    <citation type="submission" date="2021-11" db="EMBL/GenBank/DDBJ databases">
        <authorList>
            <consortium name="Genoscope - CEA"/>
            <person name="William W."/>
        </authorList>
    </citation>
    <scope>NUCLEOTIDE SEQUENCE</scope>
</reference>
<evidence type="ECO:0000256" key="4">
    <source>
        <dbReference type="PIRSR" id="PIRSR637359-2"/>
    </source>
</evidence>
<keyword evidence="1" id="KW-0808">Transferase</keyword>
<evidence type="ECO:0000256" key="6">
    <source>
        <dbReference type="SAM" id="SignalP"/>
    </source>
</evidence>
<protein>
    <recommendedName>
        <fullName evidence="7">Sulfotransferase domain-containing protein</fullName>
    </recommendedName>
</protein>
<dbReference type="PANTHER" id="PTHR10605:SF72">
    <property type="entry name" value="HEPARAN SULFATE 3-O SULFOTRANSFERASE-B, ISOFORM A"/>
    <property type="match status" value="1"/>
</dbReference>
<dbReference type="GO" id="GO:0008467">
    <property type="term" value="F:[heparan sulfate]-glucosamine 3-sulfotransferase activity"/>
    <property type="evidence" value="ECO:0007669"/>
    <property type="project" value="TreeGrafter"/>
</dbReference>
<dbReference type="Proteomes" id="UP000789595">
    <property type="component" value="Unassembled WGS sequence"/>
</dbReference>
<dbReference type="EMBL" id="CAKKNE010000003">
    <property type="protein sequence ID" value="CAH0372495.1"/>
    <property type="molecule type" value="Genomic_DNA"/>
</dbReference>
<evidence type="ECO:0000259" key="7">
    <source>
        <dbReference type="Pfam" id="PF00685"/>
    </source>
</evidence>
<dbReference type="InterPro" id="IPR027417">
    <property type="entry name" value="P-loop_NTPase"/>
</dbReference>
<keyword evidence="2" id="KW-0325">Glycoprotein</keyword>